<proteinExistence type="predicted"/>
<reference evidence="1 2" key="1">
    <citation type="submission" date="2024-10" db="EMBL/GenBank/DDBJ databases">
        <authorList>
            <person name="Topkara A.R."/>
            <person name="Saygin H."/>
        </authorList>
    </citation>
    <scope>NUCLEOTIDE SEQUENCE [LARGE SCALE GENOMIC DNA]</scope>
    <source>
        <strain evidence="1 2">M3C6</strain>
    </source>
</reference>
<dbReference type="EMBL" id="JBICRM010000009">
    <property type="protein sequence ID" value="MFG1704911.1"/>
    <property type="molecule type" value="Genomic_DNA"/>
</dbReference>
<dbReference type="RefSeq" id="WP_393166401.1">
    <property type="nucleotide sequence ID" value="NZ_JBICRM010000009.1"/>
</dbReference>
<sequence>MKAKSLGTATATSAYLEVQGSARKTDSGNYGYYAGPVVAAAAGKCVKWGGKAGASTYDSPFEHCGS</sequence>
<evidence type="ECO:0000313" key="2">
    <source>
        <dbReference type="Proteomes" id="UP001603978"/>
    </source>
</evidence>
<accession>A0ABW7AC42</accession>
<comment type="caution">
    <text evidence="1">The sequence shown here is derived from an EMBL/GenBank/DDBJ whole genome shotgun (WGS) entry which is preliminary data.</text>
</comment>
<keyword evidence="2" id="KW-1185">Reference proteome</keyword>
<protein>
    <submittedName>
        <fullName evidence="1">Uncharacterized protein</fullName>
    </submittedName>
</protein>
<organism evidence="1 2">
    <name type="scientific">Nonomuraea marmarensis</name>
    <dbReference type="NCBI Taxonomy" id="3351344"/>
    <lineage>
        <taxon>Bacteria</taxon>
        <taxon>Bacillati</taxon>
        <taxon>Actinomycetota</taxon>
        <taxon>Actinomycetes</taxon>
        <taxon>Streptosporangiales</taxon>
        <taxon>Streptosporangiaceae</taxon>
        <taxon>Nonomuraea</taxon>
    </lineage>
</organism>
<evidence type="ECO:0000313" key="1">
    <source>
        <dbReference type="EMBL" id="MFG1704911.1"/>
    </source>
</evidence>
<gene>
    <name evidence="1" type="ORF">ACFLIM_17125</name>
</gene>
<dbReference type="Proteomes" id="UP001603978">
    <property type="component" value="Unassembled WGS sequence"/>
</dbReference>
<name>A0ABW7AC42_9ACTN</name>